<sequence length="574" mass="66972">MSEQPFTLYSLCINVAVTDCVTLCRFCKKEFRLLPDNVLFDFYYKMYTEKRLCLLGVEYSELQVFSRMLKVKHKRSKLLKSFQSLIDHGSNVMEELLLSYSKYRTTPEPITSNIIDIGLKLGGFLNEGGWYNYSVEVLNVVEELCKKRSRNANTLCKLLDCYHKRLHAESVYCMFKCAEDTFERILSTKDELQKLNAVPNLAGLYANISALFFARSEYDEAYQWAQRSLKLLNEDVPPRVIIEVLRQASKSCVVKRRFLQAKLLIHQAVGLASLLYYNDHHPCYSDTLMDYGFYLLNYDTIQESVKVYEKALGIRKDIFEKNNIHVAIGHEDLAYALYVNEYSSGRFYAARENADRAIRIMDKILPKDHLMLASAMRVKALILEEIALDLRDLTHLEEQDQLLLKAEQFHKSALQLSHSAFGEHNVQTAKHYGNLGRLYQTMMKHDEAEKMHLRAISIKEQLLGPDDYEVGLSLGHLASLYSYHMKKHRDAEKLYKRSIDISLKLFGVFYSGLEYDYRGLIHVYTELNDIPNMLHYTHIMREWKFLRENHVTTNNFPDHLESLNTILTEFFKMC</sequence>
<reference evidence="3" key="3">
    <citation type="submission" date="2019-08" db="EMBL/GenBank/DDBJ databases">
        <authorList>
            <consortium name="Photinus pyralis genome working group"/>
            <person name="Fallon T.R."/>
            <person name="Sander Lower S.E."/>
            <person name="Weng J.-K."/>
        </authorList>
    </citation>
    <scope>NUCLEOTIDE SEQUENCE</scope>
    <source>
        <strain evidence="3">1611_PpyrPB1</strain>
        <tissue evidence="3">Whole body</tissue>
    </source>
</reference>
<evidence type="ECO:0008006" key="5">
    <source>
        <dbReference type="Google" id="ProtNLM"/>
    </source>
</evidence>
<dbReference type="GO" id="GO:1990756">
    <property type="term" value="F:ubiquitin-like ligase-substrate adaptor activity"/>
    <property type="evidence" value="ECO:0007669"/>
    <property type="project" value="TreeGrafter"/>
</dbReference>
<dbReference type="PANTHER" id="PTHR46575:SF1">
    <property type="entry name" value="AMYLOID PROTEIN-BINDING PROTEIN 2"/>
    <property type="match status" value="1"/>
</dbReference>
<gene>
    <name evidence="3" type="ORF">PPYR_13534</name>
</gene>
<evidence type="ECO:0000313" key="4">
    <source>
        <dbReference type="Proteomes" id="UP000327044"/>
    </source>
</evidence>
<dbReference type="GO" id="GO:0006886">
    <property type="term" value="P:intracellular protein transport"/>
    <property type="evidence" value="ECO:0007669"/>
    <property type="project" value="InterPro"/>
</dbReference>
<dbReference type="PANTHER" id="PTHR46575">
    <property type="entry name" value="AMYLOID PROTEIN-BINDING PROTEIN 2"/>
    <property type="match status" value="1"/>
</dbReference>
<dbReference type="GO" id="GO:0031462">
    <property type="term" value="C:Cul2-RING ubiquitin ligase complex"/>
    <property type="evidence" value="ECO:0007669"/>
    <property type="project" value="TreeGrafter"/>
</dbReference>
<dbReference type="Pfam" id="PF13424">
    <property type="entry name" value="TPR_12"/>
    <property type="match status" value="1"/>
</dbReference>
<dbReference type="AlphaFoldDB" id="A0A1Y1NHY2"/>
<keyword evidence="1" id="KW-0802">TPR repeat</keyword>
<dbReference type="InParanoid" id="A0A1Y1NHY2"/>
<protein>
    <recommendedName>
        <fullName evidence="5">MalT-like TPR region domain-containing protein</fullName>
    </recommendedName>
</protein>
<dbReference type="InterPro" id="IPR011990">
    <property type="entry name" value="TPR-like_helical_dom_sf"/>
</dbReference>
<dbReference type="FunCoup" id="A0A1Y1NHY2">
    <property type="interactions" value="1263"/>
</dbReference>
<dbReference type="InterPro" id="IPR019734">
    <property type="entry name" value="TPR_rpt"/>
</dbReference>
<reference evidence="3 4" key="2">
    <citation type="journal article" date="2018" name="Elife">
        <title>Firefly genomes illuminate parallel origins of bioluminescence in beetles.</title>
        <authorList>
            <person name="Fallon T.R."/>
            <person name="Lower S.E."/>
            <person name="Chang C.H."/>
            <person name="Bessho-Uehara M."/>
            <person name="Martin G.J."/>
            <person name="Bewick A.J."/>
            <person name="Behringer M."/>
            <person name="Debat H.J."/>
            <person name="Wong I."/>
            <person name="Day J.C."/>
            <person name="Suvorov A."/>
            <person name="Silva C.J."/>
            <person name="Stanger-Hall K.F."/>
            <person name="Hall D.W."/>
            <person name="Schmitz R.J."/>
            <person name="Nelson D.R."/>
            <person name="Lewis S.M."/>
            <person name="Shigenobu S."/>
            <person name="Bybee S.M."/>
            <person name="Larracuente A.M."/>
            <person name="Oba Y."/>
            <person name="Weng J.K."/>
        </authorList>
    </citation>
    <scope>NUCLEOTIDE SEQUENCE [LARGE SCALE GENOMIC DNA]</scope>
    <source>
        <strain evidence="3">1611_PpyrPB1</strain>
        <tissue evidence="3">Whole body</tissue>
    </source>
</reference>
<dbReference type="EMBL" id="GEZM01006552">
    <property type="protein sequence ID" value="JAV95726.1"/>
    <property type="molecule type" value="Transcribed_RNA"/>
</dbReference>
<dbReference type="SUPFAM" id="SSF48452">
    <property type="entry name" value="TPR-like"/>
    <property type="match status" value="3"/>
</dbReference>
<feature type="repeat" description="TPR" evidence="1">
    <location>
        <begin position="202"/>
        <end position="235"/>
    </location>
</feature>
<dbReference type="SMART" id="SM00028">
    <property type="entry name" value="TPR"/>
    <property type="match status" value="3"/>
</dbReference>
<reference evidence="2" key="1">
    <citation type="journal article" date="2016" name="Sci. Rep.">
        <title>Molecular characterization of firefly nuptial gifts: a multi-omics approach sheds light on postcopulatory sexual selection.</title>
        <authorList>
            <person name="Al-Wathiqui N."/>
            <person name="Fallon T.R."/>
            <person name="South A."/>
            <person name="Weng J.K."/>
            <person name="Lewis S.M."/>
        </authorList>
    </citation>
    <scope>NUCLEOTIDE SEQUENCE</scope>
</reference>
<feature type="repeat" description="TPR" evidence="1">
    <location>
        <begin position="429"/>
        <end position="462"/>
    </location>
</feature>
<evidence type="ECO:0000313" key="2">
    <source>
        <dbReference type="EMBL" id="JAV95726.1"/>
    </source>
</evidence>
<dbReference type="Gene3D" id="1.25.40.10">
    <property type="entry name" value="Tetratricopeptide repeat domain"/>
    <property type="match status" value="2"/>
</dbReference>
<proteinExistence type="predicted"/>
<organism evidence="2">
    <name type="scientific">Photinus pyralis</name>
    <name type="common">Common eastern firefly</name>
    <name type="synonym">Lampyris pyralis</name>
    <dbReference type="NCBI Taxonomy" id="7054"/>
    <lineage>
        <taxon>Eukaryota</taxon>
        <taxon>Metazoa</taxon>
        <taxon>Ecdysozoa</taxon>
        <taxon>Arthropoda</taxon>
        <taxon>Hexapoda</taxon>
        <taxon>Insecta</taxon>
        <taxon>Pterygota</taxon>
        <taxon>Neoptera</taxon>
        <taxon>Endopterygota</taxon>
        <taxon>Coleoptera</taxon>
        <taxon>Polyphaga</taxon>
        <taxon>Elateriformia</taxon>
        <taxon>Elateroidea</taxon>
        <taxon>Lampyridae</taxon>
        <taxon>Lampyrinae</taxon>
        <taxon>Photinus</taxon>
    </lineage>
</organism>
<dbReference type="InterPro" id="IPR042476">
    <property type="entry name" value="APPBP2"/>
</dbReference>
<name>A0A1Y1NHY2_PHOPY</name>
<keyword evidence="4" id="KW-1185">Reference proteome</keyword>
<dbReference type="Proteomes" id="UP000327044">
    <property type="component" value="Unassembled WGS sequence"/>
</dbReference>
<accession>A0A1Y1NHY2</accession>
<evidence type="ECO:0000256" key="1">
    <source>
        <dbReference type="PROSITE-ProRule" id="PRU00339"/>
    </source>
</evidence>
<dbReference type="OrthoDB" id="7103806at2759"/>
<dbReference type="GO" id="GO:0043161">
    <property type="term" value="P:proteasome-mediated ubiquitin-dependent protein catabolic process"/>
    <property type="evidence" value="ECO:0007669"/>
    <property type="project" value="TreeGrafter"/>
</dbReference>
<evidence type="ECO:0000313" key="3">
    <source>
        <dbReference type="EMBL" id="KAB0793914.1"/>
    </source>
</evidence>
<dbReference type="EMBL" id="VVIM01000009">
    <property type="protein sequence ID" value="KAB0793914.1"/>
    <property type="molecule type" value="Genomic_DNA"/>
</dbReference>
<dbReference type="PROSITE" id="PS50005">
    <property type="entry name" value="TPR"/>
    <property type="match status" value="2"/>
</dbReference>